<accession>A0ABZ0IRY0</accession>
<dbReference type="SUPFAM" id="SSF56601">
    <property type="entry name" value="beta-lactamase/transpeptidase-like"/>
    <property type="match status" value="1"/>
</dbReference>
<dbReference type="InterPro" id="IPR001466">
    <property type="entry name" value="Beta-lactam-related"/>
</dbReference>
<dbReference type="PROSITE" id="PS51257">
    <property type="entry name" value="PROKAR_LIPOPROTEIN"/>
    <property type="match status" value="1"/>
</dbReference>
<proteinExistence type="predicted"/>
<name>A0ABZ0IRY0_9BACT</name>
<sequence>MIKQFNMKALYGVYLFFLFLAACEKPVEEKVIDLPRGVPEAEGVPSSSIQAFLESADTSKHEFHSFMFLRHGKVIAESWWSPYGPELPHTMYSTSKSFTSTAIGFAVTEKLLTVNDSVISFFPEYVTDSVSDFMATLTVKDLLTMSVGQDPDPSATIPGDSLWVKSFLYTPIINKPGTKFLYNSMATYMLSAIVTKVTGQKVIDYLKPRLFDPLHIQGIDWETDPVGNNTGGWGLRLKTEDMAKFGQLLLQKGKWNGEQVLSEEWIAEATSFKIQQSPELPAETKAKSDWLQGYCYQFWRCRNNAFRGDGAFGQYIIVMPDRDAVIAITSETSDMQGILNMVWDQLLPAMADDELPVDAAAVASLERKIASLSLQLPSADLASTMEGALSGKVFKLDSNGRNMESISFQFGSAGSDVALKYKNDTYKIPIGWGEWKYSQTKRPGPYLVARAKNALKGLPPFKVAAAYSWKEENVLELTLRYIESPHTETITCTFEGEDVMLDFKWSFAPTMKPPVIEGELVE</sequence>
<dbReference type="InterPro" id="IPR050789">
    <property type="entry name" value="Diverse_Enzym_Activities"/>
</dbReference>
<keyword evidence="2" id="KW-0378">Hydrolase</keyword>
<dbReference type="RefSeq" id="WP_317489420.1">
    <property type="nucleotide sequence ID" value="NZ_CP136051.1"/>
</dbReference>
<gene>
    <name evidence="2" type="ORF">RT717_26950</name>
</gene>
<dbReference type="InterPro" id="IPR012338">
    <property type="entry name" value="Beta-lactam/transpept-like"/>
</dbReference>
<dbReference type="Gene3D" id="3.40.710.10">
    <property type="entry name" value="DD-peptidase/beta-lactamase superfamily"/>
    <property type="match status" value="1"/>
</dbReference>
<reference evidence="2 3" key="1">
    <citation type="journal article" date="2023" name="Microbiol. Resour. Announc.">
        <title>Complete Genome Sequence of Imperialibacter roseus strain P4T.</title>
        <authorList>
            <person name="Tizabi D.R."/>
            <person name="Bachvaroff T."/>
            <person name="Hill R.T."/>
        </authorList>
    </citation>
    <scope>NUCLEOTIDE SEQUENCE [LARGE SCALE GENOMIC DNA]</scope>
    <source>
        <strain evidence="2 3">P4T</strain>
    </source>
</reference>
<dbReference type="Pfam" id="PF00144">
    <property type="entry name" value="Beta-lactamase"/>
    <property type="match status" value="1"/>
</dbReference>
<evidence type="ECO:0000259" key="1">
    <source>
        <dbReference type="Pfam" id="PF00144"/>
    </source>
</evidence>
<dbReference type="PANTHER" id="PTHR43283">
    <property type="entry name" value="BETA-LACTAMASE-RELATED"/>
    <property type="match status" value="1"/>
</dbReference>
<dbReference type="Proteomes" id="UP001302349">
    <property type="component" value="Chromosome"/>
</dbReference>
<dbReference type="EMBL" id="CP136051">
    <property type="protein sequence ID" value="WOK06715.1"/>
    <property type="molecule type" value="Genomic_DNA"/>
</dbReference>
<organism evidence="2 3">
    <name type="scientific">Imperialibacter roseus</name>
    <dbReference type="NCBI Taxonomy" id="1324217"/>
    <lineage>
        <taxon>Bacteria</taxon>
        <taxon>Pseudomonadati</taxon>
        <taxon>Bacteroidota</taxon>
        <taxon>Cytophagia</taxon>
        <taxon>Cytophagales</taxon>
        <taxon>Flammeovirgaceae</taxon>
        <taxon>Imperialibacter</taxon>
    </lineage>
</organism>
<protein>
    <submittedName>
        <fullName evidence="2">Serine hydrolase</fullName>
        <ecNumber evidence="2">3.-.-.-</ecNumber>
    </submittedName>
</protein>
<feature type="domain" description="Beta-lactamase-related" evidence="1">
    <location>
        <begin position="66"/>
        <end position="333"/>
    </location>
</feature>
<keyword evidence="3" id="KW-1185">Reference proteome</keyword>
<dbReference type="EC" id="3.-.-.-" evidence="2"/>
<evidence type="ECO:0000313" key="2">
    <source>
        <dbReference type="EMBL" id="WOK06715.1"/>
    </source>
</evidence>
<dbReference type="GO" id="GO:0016787">
    <property type="term" value="F:hydrolase activity"/>
    <property type="evidence" value="ECO:0007669"/>
    <property type="project" value="UniProtKB-KW"/>
</dbReference>
<dbReference type="PANTHER" id="PTHR43283:SF7">
    <property type="entry name" value="BETA-LACTAMASE-RELATED DOMAIN-CONTAINING PROTEIN"/>
    <property type="match status" value="1"/>
</dbReference>
<evidence type="ECO:0000313" key="3">
    <source>
        <dbReference type="Proteomes" id="UP001302349"/>
    </source>
</evidence>